<dbReference type="AlphaFoldDB" id="A0AAV7P629"/>
<dbReference type="EMBL" id="JANPWB010000011">
    <property type="protein sequence ID" value="KAJ1123758.1"/>
    <property type="molecule type" value="Genomic_DNA"/>
</dbReference>
<keyword evidence="2" id="KW-1185">Reference proteome</keyword>
<protein>
    <submittedName>
        <fullName evidence="1">Uncharacterized protein</fullName>
    </submittedName>
</protein>
<reference evidence="1" key="1">
    <citation type="journal article" date="2022" name="bioRxiv">
        <title>Sequencing and chromosome-scale assembly of the giantPleurodeles waltlgenome.</title>
        <authorList>
            <person name="Brown T."/>
            <person name="Elewa A."/>
            <person name="Iarovenko S."/>
            <person name="Subramanian E."/>
            <person name="Araus A.J."/>
            <person name="Petzold A."/>
            <person name="Susuki M."/>
            <person name="Suzuki K.-i.T."/>
            <person name="Hayashi T."/>
            <person name="Toyoda A."/>
            <person name="Oliveira C."/>
            <person name="Osipova E."/>
            <person name="Leigh N.D."/>
            <person name="Simon A."/>
            <person name="Yun M.H."/>
        </authorList>
    </citation>
    <scope>NUCLEOTIDE SEQUENCE</scope>
    <source>
        <strain evidence="1">20211129_DDA</strain>
        <tissue evidence="1">Liver</tissue>
    </source>
</reference>
<name>A0AAV7P629_PLEWA</name>
<evidence type="ECO:0000313" key="2">
    <source>
        <dbReference type="Proteomes" id="UP001066276"/>
    </source>
</evidence>
<proteinExistence type="predicted"/>
<gene>
    <name evidence="1" type="ORF">NDU88_002225</name>
</gene>
<evidence type="ECO:0000313" key="1">
    <source>
        <dbReference type="EMBL" id="KAJ1123758.1"/>
    </source>
</evidence>
<accession>A0AAV7P629</accession>
<organism evidence="1 2">
    <name type="scientific">Pleurodeles waltl</name>
    <name type="common">Iberian ribbed newt</name>
    <dbReference type="NCBI Taxonomy" id="8319"/>
    <lineage>
        <taxon>Eukaryota</taxon>
        <taxon>Metazoa</taxon>
        <taxon>Chordata</taxon>
        <taxon>Craniata</taxon>
        <taxon>Vertebrata</taxon>
        <taxon>Euteleostomi</taxon>
        <taxon>Amphibia</taxon>
        <taxon>Batrachia</taxon>
        <taxon>Caudata</taxon>
        <taxon>Salamandroidea</taxon>
        <taxon>Salamandridae</taxon>
        <taxon>Pleurodelinae</taxon>
        <taxon>Pleurodeles</taxon>
    </lineage>
</organism>
<comment type="caution">
    <text evidence="1">The sequence shown here is derived from an EMBL/GenBank/DDBJ whole genome shotgun (WGS) entry which is preliminary data.</text>
</comment>
<sequence length="120" mass="13473">MLEALSVHQVCEHSNDTLVQGLTTAELLAVIQGSRVALQRKIDLMAMEINHPHLNLLKIVDQTTAVEDDVDALKKEVKLLRAEPYVIGCYKLRNNRLEESHSSIGLNVEGYVAEYSFNGW</sequence>
<dbReference type="Proteomes" id="UP001066276">
    <property type="component" value="Chromosome 7"/>
</dbReference>